<organism evidence="2 3">
    <name type="scientific">Arabidopsis thaliana x Arabidopsis arenosa</name>
    <dbReference type="NCBI Taxonomy" id="1240361"/>
    <lineage>
        <taxon>Eukaryota</taxon>
        <taxon>Viridiplantae</taxon>
        <taxon>Streptophyta</taxon>
        <taxon>Embryophyta</taxon>
        <taxon>Tracheophyta</taxon>
        <taxon>Spermatophyta</taxon>
        <taxon>Magnoliopsida</taxon>
        <taxon>eudicotyledons</taxon>
        <taxon>Gunneridae</taxon>
        <taxon>Pentapetalae</taxon>
        <taxon>rosids</taxon>
        <taxon>malvids</taxon>
        <taxon>Brassicales</taxon>
        <taxon>Brassicaceae</taxon>
        <taxon>Camelineae</taxon>
        <taxon>Arabidopsis</taxon>
    </lineage>
</organism>
<comment type="caution">
    <text evidence="2">The sequence shown here is derived from an EMBL/GenBank/DDBJ whole genome shotgun (WGS) entry which is preliminary data.</text>
</comment>
<dbReference type="EMBL" id="JAEFBK010000001">
    <property type="protein sequence ID" value="KAG7652003.1"/>
    <property type="molecule type" value="Genomic_DNA"/>
</dbReference>
<accession>A0A8T2GXD3</accession>
<dbReference type="Pfam" id="PF01535">
    <property type="entry name" value="PPR"/>
    <property type="match status" value="1"/>
</dbReference>
<dbReference type="InterPro" id="IPR011990">
    <property type="entry name" value="TPR-like_helical_dom_sf"/>
</dbReference>
<dbReference type="InterPro" id="IPR046960">
    <property type="entry name" value="PPR_At4g14850-like_plant"/>
</dbReference>
<dbReference type="InterPro" id="IPR002885">
    <property type="entry name" value="PPR_rpt"/>
</dbReference>
<reference evidence="2 3" key="1">
    <citation type="submission" date="2020-12" db="EMBL/GenBank/DDBJ databases">
        <title>Concerted genomic and epigenomic changes stabilize Arabidopsis allopolyploids.</title>
        <authorList>
            <person name="Chen Z."/>
        </authorList>
    </citation>
    <scope>NUCLEOTIDE SEQUENCE [LARGE SCALE GENOMIC DNA]</scope>
    <source>
        <strain evidence="2">Allo738</strain>
        <tissue evidence="2">Leaf</tissue>
    </source>
</reference>
<keyword evidence="3" id="KW-1185">Reference proteome</keyword>
<dbReference type="PANTHER" id="PTHR47926:SF347">
    <property type="entry name" value="PENTATRICOPEPTIDE REPEAT-CONTAINING PROTEIN"/>
    <property type="match status" value="1"/>
</dbReference>
<dbReference type="Gene3D" id="1.25.40.10">
    <property type="entry name" value="Tetratricopeptide repeat domain"/>
    <property type="match status" value="1"/>
</dbReference>
<evidence type="ECO:0000313" key="2">
    <source>
        <dbReference type="EMBL" id="KAG7652003.1"/>
    </source>
</evidence>
<dbReference type="PANTHER" id="PTHR47926">
    <property type="entry name" value="PENTATRICOPEPTIDE REPEAT-CONTAINING PROTEIN"/>
    <property type="match status" value="1"/>
</dbReference>
<evidence type="ECO:0000313" key="3">
    <source>
        <dbReference type="Proteomes" id="UP000694240"/>
    </source>
</evidence>
<keyword evidence="1" id="KW-0677">Repeat</keyword>
<protein>
    <submittedName>
        <fullName evidence="2">Pentatricopeptide repeat</fullName>
    </submittedName>
</protein>
<dbReference type="Proteomes" id="UP000694240">
    <property type="component" value="Chromosome 1"/>
</dbReference>
<dbReference type="SMR" id="A0A8T2GXD3"/>
<dbReference type="AlphaFoldDB" id="A0A8T2GXD3"/>
<gene>
    <name evidence="2" type="ORF">ISN45_At01g067980</name>
</gene>
<sequence length="78" mass="9019">MMKSEFELEPGLSHYGCIVDLLSRDGQLKEANKVVKEMPMKPNVMVWGMWKDVERVRKLMKKKKVAKIPAYSYASTTI</sequence>
<proteinExistence type="predicted"/>
<name>A0A8T2GXD3_9BRAS</name>
<dbReference type="GO" id="GO:0009451">
    <property type="term" value="P:RNA modification"/>
    <property type="evidence" value="ECO:0007669"/>
    <property type="project" value="InterPro"/>
</dbReference>
<dbReference type="GO" id="GO:0003723">
    <property type="term" value="F:RNA binding"/>
    <property type="evidence" value="ECO:0007669"/>
    <property type="project" value="InterPro"/>
</dbReference>
<evidence type="ECO:0000256" key="1">
    <source>
        <dbReference type="ARBA" id="ARBA00022737"/>
    </source>
</evidence>